<evidence type="ECO:0000313" key="3">
    <source>
        <dbReference type="Proteomes" id="UP000701801"/>
    </source>
</evidence>
<name>A0A9N9M015_9HELO</name>
<gene>
    <name evidence="2" type="ORF">HYALB_00004227</name>
</gene>
<comment type="caution">
    <text evidence="2">The sequence shown here is derived from an EMBL/GenBank/DDBJ whole genome shotgun (WGS) entry which is preliminary data.</text>
</comment>
<feature type="region of interest" description="Disordered" evidence="1">
    <location>
        <begin position="1"/>
        <end position="71"/>
    </location>
</feature>
<dbReference type="EMBL" id="CAJVRM010000753">
    <property type="protein sequence ID" value="CAG8984244.1"/>
    <property type="molecule type" value="Genomic_DNA"/>
</dbReference>
<dbReference type="Proteomes" id="UP000701801">
    <property type="component" value="Unassembled WGS sequence"/>
</dbReference>
<protein>
    <submittedName>
        <fullName evidence="2">Uncharacterized protein</fullName>
    </submittedName>
</protein>
<organism evidence="2 3">
    <name type="scientific">Hymenoscyphus albidus</name>
    <dbReference type="NCBI Taxonomy" id="595503"/>
    <lineage>
        <taxon>Eukaryota</taxon>
        <taxon>Fungi</taxon>
        <taxon>Dikarya</taxon>
        <taxon>Ascomycota</taxon>
        <taxon>Pezizomycotina</taxon>
        <taxon>Leotiomycetes</taxon>
        <taxon>Helotiales</taxon>
        <taxon>Helotiaceae</taxon>
        <taxon>Hymenoscyphus</taxon>
    </lineage>
</organism>
<reference evidence="2" key="1">
    <citation type="submission" date="2021-07" db="EMBL/GenBank/DDBJ databases">
        <authorList>
            <person name="Durling M."/>
        </authorList>
    </citation>
    <scope>NUCLEOTIDE SEQUENCE</scope>
</reference>
<accession>A0A9N9M015</accession>
<sequence>MPYTASGADRGPEQKKRCGILMGPPQGTRSTPSFAGDARAERQLRAAGGGTGGTRRWLDSADIPHETRSRHVSLTASNTPRPTLFNPSIREETEEYQDADALEPLSSSCHRETQDLSYKMLRMLHFLAVHFAQHPADPPS</sequence>
<evidence type="ECO:0000256" key="1">
    <source>
        <dbReference type="SAM" id="MobiDB-lite"/>
    </source>
</evidence>
<evidence type="ECO:0000313" key="2">
    <source>
        <dbReference type="EMBL" id="CAG8984244.1"/>
    </source>
</evidence>
<dbReference type="AlphaFoldDB" id="A0A9N9M015"/>
<keyword evidence="3" id="KW-1185">Reference proteome</keyword>
<proteinExistence type="predicted"/>
<feature type="compositionally biased region" description="Basic and acidic residues" evidence="1">
    <location>
        <begin position="56"/>
        <end position="69"/>
    </location>
</feature>